<feature type="compositionally biased region" description="Low complexity" evidence="1">
    <location>
        <begin position="206"/>
        <end position="217"/>
    </location>
</feature>
<sequence>MHPARALGAVLATVLLAPAAILLAPAASAEQRDVLDVRERSSSTLALADLAPGDSSEWAAEVTNTDSVGHALTVGFDSEGPLLTAADGLRLTVDLCDAPFDSTPLDTPEGRTVERFTCASGDVPLGSGPAAGLGRLETARPIAEGATVGVRVRVAFPESAGNALENADGSLRVVFSVAGAAEPGGPGVGGPGAGGPGADGPGADGPGADSGVAAPGSPTRPDGLAVTGRDLGAALLGALVALAAGLVLARRRREDPA</sequence>
<keyword evidence="2" id="KW-1133">Transmembrane helix</keyword>
<feature type="chain" id="PRO_5039443549" description="Sortase" evidence="3">
    <location>
        <begin position="30"/>
        <end position="257"/>
    </location>
</feature>
<gene>
    <name evidence="4" type="ORF">C1I63_06435</name>
</gene>
<keyword evidence="3" id="KW-0732">Signal</keyword>
<evidence type="ECO:0000313" key="5">
    <source>
        <dbReference type="Proteomes" id="UP000241085"/>
    </source>
</evidence>
<reference evidence="4 5" key="1">
    <citation type="submission" date="2018-03" db="EMBL/GenBank/DDBJ databases">
        <title>Bacteriophage NCPPB3778 and a type I-E CRISPR drive the evolution of the US Biological Select Agent, Rathayibacter toxicus.</title>
        <authorList>
            <person name="Davis E.W.II."/>
            <person name="Tabima J.F."/>
            <person name="Weisberg A.J."/>
            <person name="Dantas Lopes L."/>
            <person name="Wiseman M.S."/>
            <person name="Wiseman M.S."/>
            <person name="Pupko T."/>
            <person name="Belcher M.S."/>
            <person name="Sechler A.J."/>
            <person name="Tancos M.A."/>
            <person name="Schroeder B.K."/>
            <person name="Murray T.D."/>
            <person name="Luster D.G."/>
            <person name="Schneider W.L."/>
            <person name="Rogers E."/>
            <person name="Andreote F.D."/>
            <person name="Grunwald N.J."/>
            <person name="Putnam M.L."/>
            <person name="Chang J.H."/>
        </authorList>
    </citation>
    <scope>NUCLEOTIDE SEQUENCE [LARGE SCALE GENOMIC DNA]</scope>
    <source>
        <strain evidence="4 5">DSM 15933</strain>
    </source>
</reference>
<evidence type="ECO:0000256" key="1">
    <source>
        <dbReference type="SAM" id="MobiDB-lite"/>
    </source>
</evidence>
<dbReference type="EMBL" id="PZPL01000001">
    <property type="protein sequence ID" value="PTL72523.1"/>
    <property type="molecule type" value="Genomic_DNA"/>
</dbReference>
<feature type="region of interest" description="Disordered" evidence="1">
    <location>
        <begin position="185"/>
        <end position="226"/>
    </location>
</feature>
<protein>
    <recommendedName>
        <fullName evidence="6">Sortase</fullName>
    </recommendedName>
</protein>
<evidence type="ECO:0000256" key="3">
    <source>
        <dbReference type="SAM" id="SignalP"/>
    </source>
</evidence>
<evidence type="ECO:0000313" key="4">
    <source>
        <dbReference type="EMBL" id="PTL72523.1"/>
    </source>
</evidence>
<proteinExistence type="predicted"/>
<dbReference type="AlphaFoldDB" id="A0A2T4USL9"/>
<dbReference type="RefSeq" id="WP_107574212.1">
    <property type="nucleotide sequence ID" value="NZ_PZPL01000001.1"/>
</dbReference>
<keyword evidence="5" id="KW-1185">Reference proteome</keyword>
<dbReference type="Proteomes" id="UP000241085">
    <property type="component" value="Unassembled WGS sequence"/>
</dbReference>
<accession>A0A2T4USL9</accession>
<evidence type="ECO:0008006" key="6">
    <source>
        <dbReference type="Google" id="ProtNLM"/>
    </source>
</evidence>
<name>A0A2T4USL9_9MICO</name>
<feature type="compositionally biased region" description="Gly residues" evidence="1">
    <location>
        <begin position="185"/>
        <end position="205"/>
    </location>
</feature>
<feature type="transmembrane region" description="Helical" evidence="2">
    <location>
        <begin position="231"/>
        <end position="249"/>
    </location>
</feature>
<feature type="signal peptide" evidence="3">
    <location>
        <begin position="1"/>
        <end position="29"/>
    </location>
</feature>
<comment type="caution">
    <text evidence="4">The sequence shown here is derived from an EMBL/GenBank/DDBJ whole genome shotgun (WGS) entry which is preliminary data.</text>
</comment>
<organism evidence="4 5">
    <name type="scientific">Rathayibacter caricis DSM 15933</name>
    <dbReference type="NCBI Taxonomy" id="1328867"/>
    <lineage>
        <taxon>Bacteria</taxon>
        <taxon>Bacillati</taxon>
        <taxon>Actinomycetota</taxon>
        <taxon>Actinomycetes</taxon>
        <taxon>Micrococcales</taxon>
        <taxon>Microbacteriaceae</taxon>
        <taxon>Rathayibacter</taxon>
    </lineage>
</organism>
<evidence type="ECO:0000256" key="2">
    <source>
        <dbReference type="SAM" id="Phobius"/>
    </source>
</evidence>
<keyword evidence="2" id="KW-0472">Membrane</keyword>
<keyword evidence="2" id="KW-0812">Transmembrane</keyword>